<comment type="caution">
    <text evidence="2">The sequence shown here is derived from an EMBL/GenBank/DDBJ whole genome shotgun (WGS) entry which is preliminary data.</text>
</comment>
<keyword evidence="3" id="KW-1185">Reference proteome</keyword>
<dbReference type="Proteomes" id="UP001605036">
    <property type="component" value="Unassembled WGS sequence"/>
</dbReference>
<organism evidence="2 3">
    <name type="scientific">Riccia fluitans</name>
    <dbReference type="NCBI Taxonomy" id="41844"/>
    <lineage>
        <taxon>Eukaryota</taxon>
        <taxon>Viridiplantae</taxon>
        <taxon>Streptophyta</taxon>
        <taxon>Embryophyta</taxon>
        <taxon>Marchantiophyta</taxon>
        <taxon>Marchantiopsida</taxon>
        <taxon>Marchantiidae</taxon>
        <taxon>Marchantiales</taxon>
        <taxon>Ricciaceae</taxon>
        <taxon>Riccia</taxon>
    </lineage>
</organism>
<dbReference type="EMBL" id="JBHFFA010000001">
    <property type="protein sequence ID" value="KAL2653529.1"/>
    <property type="molecule type" value="Genomic_DNA"/>
</dbReference>
<proteinExistence type="predicted"/>
<feature type="transmembrane region" description="Helical" evidence="1">
    <location>
        <begin position="6"/>
        <end position="28"/>
    </location>
</feature>
<protein>
    <submittedName>
        <fullName evidence="2">Uncharacterized protein</fullName>
    </submittedName>
</protein>
<name>A0ABD1ZT17_9MARC</name>
<keyword evidence="1" id="KW-0812">Transmembrane</keyword>
<evidence type="ECO:0000313" key="3">
    <source>
        <dbReference type="Proteomes" id="UP001605036"/>
    </source>
</evidence>
<dbReference type="AlphaFoldDB" id="A0ABD1ZT17"/>
<sequence>MLRPTLWPLLSVAALIVAVFIAYMQWIYSQTIVVSHVSGNPVPLSATWHCSCALPDYLKGIDDKAGYDPFKVKSCYQFKSAEVESVLVVSFSNSSVQELLELVNTSDDDDDNDDEPGRSSGRVLYRTLHISYLVTNKL</sequence>
<gene>
    <name evidence="2" type="ORF">R1flu_021657</name>
</gene>
<accession>A0ABD1ZT17</accession>
<keyword evidence="1" id="KW-1133">Transmembrane helix</keyword>
<evidence type="ECO:0000313" key="2">
    <source>
        <dbReference type="EMBL" id="KAL2653529.1"/>
    </source>
</evidence>
<keyword evidence="1" id="KW-0472">Membrane</keyword>
<evidence type="ECO:0000256" key="1">
    <source>
        <dbReference type="SAM" id="Phobius"/>
    </source>
</evidence>
<reference evidence="2 3" key="1">
    <citation type="submission" date="2024-09" db="EMBL/GenBank/DDBJ databases">
        <title>Chromosome-scale assembly of Riccia fluitans.</title>
        <authorList>
            <person name="Paukszto L."/>
            <person name="Sawicki J."/>
            <person name="Karawczyk K."/>
            <person name="Piernik-Szablinska J."/>
            <person name="Szczecinska M."/>
            <person name="Mazdziarz M."/>
        </authorList>
    </citation>
    <scope>NUCLEOTIDE SEQUENCE [LARGE SCALE GENOMIC DNA]</scope>
    <source>
        <strain evidence="2">Rf_01</strain>
        <tissue evidence="2">Aerial parts of the thallus</tissue>
    </source>
</reference>